<evidence type="ECO:0000313" key="2">
    <source>
        <dbReference type="EMBL" id="MPC97574.1"/>
    </source>
</evidence>
<protein>
    <submittedName>
        <fullName evidence="2">Uncharacterized protein</fullName>
    </submittedName>
</protein>
<organism evidence="2 3">
    <name type="scientific">Portunus trituberculatus</name>
    <name type="common">Swimming crab</name>
    <name type="synonym">Neptunus trituberculatus</name>
    <dbReference type="NCBI Taxonomy" id="210409"/>
    <lineage>
        <taxon>Eukaryota</taxon>
        <taxon>Metazoa</taxon>
        <taxon>Ecdysozoa</taxon>
        <taxon>Arthropoda</taxon>
        <taxon>Crustacea</taxon>
        <taxon>Multicrustacea</taxon>
        <taxon>Malacostraca</taxon>
        <taxon>Eumalacostraca</taxon>
        <taxon>Eucarida</taxon>
        <taxon>Decapoda</taxon>
        <taxon>Pleocyemata</taxon>
        <taxon>Brachyura</taxon>
        <taxon>Eubrachyura</taxon>
        <taxon>Portunoidea</taxon>
        <taxon>Portunidae</taxon>
        <taxon>Portuninae</taxon>
        <taxon>Portunus</taxon>
    </lineage>
</organism>
<keyword evidence="3" id="KW-1185">Reference proteome</keyword>
<feature type="compositionally biased region" description="Polar residues" evidence="1">
    <location>
        <begin position="80"/>
        <end position="90"/>
    </location>
</feature>
<reference evidence="2 3" key="1">
    <citation type="submission" date="2019-05" db="EMBL/GenBank/DDBJ databases">
        <title>Another draft genome of Portunus trituberculatus and its Hox gene families provides insights of decapod evolution.</title>
        <authorList>
            <person name="Jeong J.-H."/>
            <person name="Song I."/>
            <person name="Kim S."/>
            <person name="Choi T."/>
            <person name="Kim D."/>
            <person name="Ryu S."/>
            <person name="Kim W."/>
        </authorList>
    </citation>
    <scope>NUCLEOTIDE SEQUENCE [LARGE SCALE GENOMIC DNA]</scope>
    <source>
        <tissue evidence="2">Muscle</tissue>
    </source>
</reference>
<evidence type="ECO:0000256" key="1">
    <source>
        <dbReference type="SAM" id="MobiDB-lite"/>
    </source>
</evidence>
<proteinExistence type="predicted"/>
<name>A0A5B7JZ49_PORTR</name>
<gene>
    <name evidence="2" type="ORF">E2C01_092894</name>
</gene>
<comment type="caution">
    <text evidence="2">The sequence shown here is derived from an EMBL/GenBank/DDBJ whole genome shotgun (WGS) entry which is preliminary data.</text>
</comment>
<feature type="compositionally biased region" description="Polar residues" evidence="1">
    <location>
        <begin position="41"/>
        <end position="51"/>
    </location>
</feature>
<dbReference type="EMBL" id="VSRR010110553">
    <property type="protein sequence ID" value="MPC97574.1"/>
    <property type="molecule type" value="Genomic_DNA"/>
</dbReference>
<evidence type="ECO:0000313" key="3">
    <source>
        <dbReference type="Proteomes" id="UP000324222"/>
    </source>
</evidence>
<feature type="region of interest" description="Disordered" evidence="1">
    <location>
        <begin position="26"/>
        <end position="90"/>
    </location>
</feature>
<dbReference type="Proteomes" id="UP000324222">
    <property type="component" value="Unassembled WGS sequence"/>
</dbReference>
<accession>A0A5B7JZ49</accession>
<sequence>MSQPRVRDKCHETAMIWNRAYHHQTTGEHYTNHRDAPPHTSPSNQNNSLSFIRTPIPSSPDSPNIRSSMALPSARPSAPKASTSLPAHHS</sequence>
<dbReference type="AlphaFoldDB" id="A0A5B7JZ49"/>